<gene>
    <name evidence="5" type="ORF">PSTG_08374</name>
</gene>
<accession>A0A0L0VG70</accession>
<proteinExistence type="inferred from homology"/>
<organism evidence="5 6">
    <name type="scientific">Puccinia striiformis f. sp. tritici PST-78</name>
    <dbReference type="NCBI Taxonomy" id="1165861"/>
    <lineage>
        <taxon>Eukaryota</taxon>
        <taxon>Fungi</taxon>
        <taxon>Dikarya</taxon>
        <taxon>Basidiomycota</taxon>
        <taxon>Pucciniomycotina</taxon>
        <taxon>Pucciniomycetes</taxon>
        <taxon>Pucciniales</taxon>
        <taxon>Pucciniaceae</taxon>
        <taxon>Puccinia</taxon>
    </lineage>
</organism>
<dbReference type="EMBL" id="AJIL01000058">
    <property type="protein sequence ID" value="KNE98297.1"/>
    <property type="molecule type" value="Genomic_DNA"/>
</dbReference>
<evidence type="ECO:0000256" key="1">
    <source>
        <dbReference type="ARBA" id="ARBA00009275"/>
    </source>
</evidence>
<dbReference type="GO" id="GO:0046872">
    <property type="term" value="F:metal ion binding"/>
    <property type="evidence" value="ECO:0007669"/>
    <property type="project" value="UniProtKB-KW"/>
</dbReference>
<evidence type="ECO:0000256" key="4">
    <source>
        <dbReference type="ARBA" id="ARBA00022801"/>
    </source>
</evidence>
<keyword evidence="2" id="KW-0540">Nuclease</keyword>
<dbReference type="STRING" id="1165861.A0A0L0VG70"/>
<keyword evidence="3" id="KW-0479">Metal-binding</keyword>
<dbReference type="InterPro" id="IPR001130">
    <property type="entry name" value="TatD-like"/>
</dbReference>
<comment type="caution">
    <text evidence="5">The sequence shown here is derived from an EMBL/GenBank/DDBJ whole genome shotgun (WGS) entry which is preliminary data.</text>
</comment>
<dbReference type="InterPro" id="IPR032466">
    <property type="entry name" value="Metal_Hydrolase"/>
</dbReference>
<evidence type="ECO:0000256" key="2">
    <source>
        <dbReference type="ARBA" id="ARBA00022722"/>
    </source>
</evidence>
<dbReference type="SUPFAM" id="SSF51556">
    <property type="entry name" value="Metallo-dependent hydrolases"/>
    <property type="match status" value="1"/>
</dbReference>
<keyword evidence="6" id="KW-1185">Reference proteome</keyword>
<sequence length="359" mass="40683">MHFVRRASWKTCHRYYNSTMTTIEGTSPHKFIDIGSNLGDPIFRGEYHGKQAHPDDFEEILARAKRAGVVKQILTGDCLKGSKEVRELALQNEGLYSTVGCHPCRANEFESNAPTTDPIDVERSAQEYLEGLDQLIAEDQASGKRRVVVAVGECGLDYDRLSHASKETQLRHFPPQLDLATKYKLPLFLHSRTSEAHQDFIRIIKTHQSKHEIQDLLPIRKKGVVHSFTGSIQELNELLEIGFSIGINGCSLKTEENLEVVKAVPLDRIMLETDCPWCEIRPSHASHRYLKDIPTKEMFIPSTIKKERHQLSDGKMVKGRNEPCTIGQVAWVVSQLKGISFDELINHAWKNSIDMFGLE</sequence>
<dbReference type="InterPro" id="IPR018228">
    <property type="entry name" value="DNase_TatD-rel_CS"/>
</dbReference>
<dbReference type="GO" id="GO:0008296">
    <property type="term" value="F:3'-5'-DNA exonuclease activity"/>
    <property type="evidence" value="ECO:0007669"/>
    <property type="project" value="TreeGrafter"/>
</dbReference>
<comment type="similarity">
    <text evidence="1">Belongs to the metallo-dependent hydrolases superfamily. TatD-type hydrolase family.</text>
</comment>
<dbReference type="PANTHER" id="PTHR10060:SF15">
    <property type="entry name" value="DEOXYRIBONUCLEASE TATDN1"/>
    <property type="match status" value="1"/>
</dbReference>
<dbReference type="AlphaFoldDB" id="A0A0L0VG70"/>
<dbReference type="Pfam" id="PF01026">
    <property type="entry name" value="TatD_DNase"/>
    <property type="match status" value="1"/>
</dbReference>
<dbReference type="GO" id="GO:0005829">
    <property type="term" value="C:cytosol"/>
    <property type="evidence" value="ECO:0007669"/>
    <property type="project" value="TreeGrafter"/>
</dbReference>
<reference evidence="6" key="1">
    <citation type="submission" date="2014-03" db="EMBL/GenBank/DDBJ databases">
        <title>The Genome Sequence of Puccinia striiformis f. sp. tritici PST-78.</title>
        <authorList>
            <consortium name="The Broad Institute Genome Sequencing Platform"/>
            <person name="Cuomo C."/>
            <person name="Hulbert S."/>
            <person name="Chen X."/>
            <person name="Walker B."/>
            <person name="Young S.K."/>
            <person name="Zeng Q."/>
            <person name="Gargeya S."/>
            <person name="Fitzgerald M."/>
            <person name="Haas B."/>
            <person name="Abouelleil A."/>
            <person name="Alvarado L."/>
            <person name="Arachchi H.M."/>
            <person name="Berlin A.M."/>
            <person name="Chapman S.B."/>
            <person name="Goldberg J."/>
            <person name="Griggs A."/>
            <person name="Gujja S."/>
            <person name="Hansen M."/>
            <person name="Howarth C."/>
            <person name="Imamovic A."/>
            <person name="Larimer J."/>
            <person name="McCowan C."/>
            <person name="Montmayeur A."/>
            <person name="Murphy C."/>
            <person name="Neiman D."/>
            <person name="Pearson M."/>
            <person name="Priest M."/>
            <person name="Roberts A."/>
            <person name="Saif S."/>
            <person name="Shea T."/>
            <person name="Sisk P."/>
            <person name="Sykes S."/>
            <person name="Wortman J."/>
            <person name="Nusbaum C."/>
            <person name="Birren B."/>
        </authorList>
    </citation>
    <scope>NUCLEOTIDE SEQUENCE [LARGE SCALE GENOMIC DNA]</scope>
    <source>
        <strain evidence="6">race PST-78</strain>
    </source>
</reference>
<dbReference type="Gene3D" id="3.20.20.140">
    <property type="entry name" value="Metal-dependent hydrolases"/>
    <property type="match status" value="1"/>
</dbReference>
<dbReference type="Proteomes" id="UP000054564">
    <property type="component" value="Unassembled WGS sequence"/>
</dbReference>
<dbReference type="CDD" id="cd01310">
    <property type="entry name" value="TatD_DNAse"/>
    <property type="match status" value="1"/>
</dbReference>
<protein>
    <recommendedName>
        <fullName evidence="7">TatD DNase</fullName>
    </recommendedName>
</protein>
<name>A0A0L0VG70_9BASI</name>
<evidence type="ECO:0000256" key="3">
    <source>
        <dbReference type="ARBA" id="ARBA00022723"/>
    </source>
</evidence>
<dbReference type="PROSITE" id="PS01091">
    <property type="entry name" value="TATD_3"/>
    <property type="match status" value="1"/>
</dbReference>
<dbReference type="PANTHER" id="PTHR10060">
    <property type="entry name" value="TATD FAMILY DEOXYRIBONUCLEASE"/>
    <property type="match status" value="1"/>
</dbReference>
<dbReference type="InterPro" id="IPR050891">
    <property type="entry name" value="TatD-type_Hydrolase"/>
</dbReference>
<evidence type="ECO:0008006" key="7">
    <source>
        <dbReference type="Google" id="ProtNLM"/>
    </source>
</evidence>
<evidence type="ECO:0000313" key="6">
    <source>
        <dbReference type="Proteomes" id="UP000054564"/>
    </source>
</evidence>
<evidence type="ECO:0000313" key="5">
    <source>
        <dbReference type="EMBL" id="KNE98297.1"/>
    </source>
</evidence>
<keyword evidence="4" id="KW-0378">Hydrolase</keyword>
<dbReference type="OrthoDB" id="6079689at2759"/>